<sequence>MRATQIVRGREFVLAIDHGEDFFTALHTFCAEREVRAGYLPAFVGGFRSARLVGSCRPLENPDAPLWDSVEVECLEALGGGTLAWDPDTDRIAPHIHVTTGLKADSAHARTSHLLGAQVQFIAELIVVEIAQPEFTRPRVRSLYDVPLLTFDHG</sequence>
<evidence type="ECO:0000313" key="2">
    <source>
        <dbReference type="EMBL" id="MDT0310447.1"/>
    </source>
</evidence>
<dbReference type="EMBL" id="JAVREN010000072">
    <property type="protein sequence ID" value="MDT0310447.1"/>
    <property type="molecule type" value="Genomic_DNA"/>
</dbReference>
<dbReference type="Proteomes" id="UP001183388">
    <property type="component" value="Unassembled WGS sequence"/>
</dbReference>
<gene>
    <name evidence="2" type="ORF">RM780_26375</name>
</gene>
<dbReference type="PROSITE" id="PS51742">
    <property type="entry name" value="PPC"/>
    <property type="match status" value="1"/>
</dbReference>
<dbReference type="SUPFAM" id="SSF117856">
    <property type="entry name" value="AF0104/ALDC/Ptd012-like"/>
    <property type="match status" value="1"/>
</dbReference>
<reference evidence="3" key="1">
    <citation type="submission" date="2023-07" db="EMBL/GenBank/DDBJ databases">
        <title>30 novel species of actinomycetes from the DSMZ collection.</title>
        <authorList>
            <person name="Nouioui I."/>
        </authorList>
    </citation>
    <scope>NUCLEOTIDE SEQUENCE [LARGE SCALE GENOMIC DNA]</scope>
    <source>
        <strain evidence="3">DSM 44917</strain>
    </source>
</reference>
<accession>A0ABU2LGS1</accession>
<protein>
    <submittedName>
        <fullName evidence="2">DUF296 domain-containing protein</fullName>
    </submittedName>
</protein>
<proteinExistence type="predicted"/>
<dbReference type="CDD" id="cd11378">
    <property type="entry name" value="DUF296"/>
    <property type="match status" value="1"/>
</dbReference>
<evidence type="ECO:0000259" key="1">
    <source>
        <dbReference type="PROSITE" id="PS51742"/>
    </source>
</evidence>
<dbReference type="InterPro" id="IPR005175">
    <property type="entry name" value="PPC_dom"/>
</dbReference>
<keyword evidence="3" id="KW-1185">Reference proteome</keyword>
<dbReference type="RefSeq" id="WP_311633415.1">
    <property type="nucleotide sequence ID" value="NZ_JAVREN010000072.1"/>
</dbReference>
<name>A0ABU2LGS1_9ACTN</name>
<feature type="domain" description="PPC" evidence="1">
    <location>
        <begin position="3"/>
        <end position="152"/>
    </location>
</feature>
<dbReference type="Pfam" id="PF03479">
    <property type="entry name" value="PCC"/>
    <property type="match status" value="1"/>
</dbReference>
<comment type="caution">
    <text evidence="2">The sequence shown here is derived from an EMBL/GenBank/DDBJ whole genome shotgun (WGS) entry which is preliminary data.</text>
</comment>
<dbReference type="Gene3D" id="3.30.1330.80">
    <property type="entry name" value="Hypothetical protein, similar to alpha- acetolactate decarboxylase, domain 2"/>
    <property type="match status" value="1"/>
</dbReference>
<organism evidence="2 3">
    <name type="scientific">Streptomyces boetiae</name>
    <dbReference type="NCBI Taxonomy" id="3075541"/>
    <lineage>
        <taxon>Bacteria</taxon>
        <taxon>Bacillati</taxon>
        <taxon>Actinomycetota</taxon>
        <taxon>Actinomycetes</taxon>
        <taxon>Kitasatosporales</taxon>
        <taxon>Streptomycetaceae</taxon>
        <taxon>Streptomyces</taxon>
    </lineage>
</organism>
<evidence type="ECO:0000313" key="3">
    <source>
        <dbReference type="Proteomes" id="UP001183388"/>
    </source>
</evidence>